<dbReference type="AlphaFoldDB" id="A0A6J4VNI9"/>
<feature type="non-terminal residue" evidence="2">
    <location>
        <position position="1"/>
    </location>
</feature>
<sequence length="48" mass="5465">WACRLVRPARRPSATRLLPARRGTGGRFNPHPARRPGATTCWRGTRRN</sequence>
<proteinExistence type="predicted"/>
<evidence type="ECO:0000256" key="1">
    <source>
        <dbReference type="SAM" id="MobiDB-lite"/>
    </source>
</evidence>
<protein>
    <submittedName>
        <fullName evidence="2">Uncharacterized protein</fullName>
    </submittedName>
</protein>
<feature type="region of interest" description="Disordered" evidence="1">
    <location>
        <begin position="19"/>
        <end position="48"/>
    </location>
</feature>
<gene>
    <name evidence="2" type="ORF">AVDCRST_MAG18-3489</name>
</gene>
<accession>A0A6J4VNI9</accession>
<evidence type="ECO:0000313" key="2">
    <source>
        <dbReference type="EMBL" id="CAA9583546.1"/>
    </source>
</evidence>
<dbReference type="EMBL" id="CADCWN010000271">
    <property type="protein sequence ID" value="CAA9583546.1"/>
    <property type="molecule type" value="Genomic_DNA"/>
</dbReference>
<organism evidence="2">
    <name type="scientific">uncultured Thermomicrobiales bacterium</name>
    <dbReference type="NCBI Taxonomy" id="1645740"/>
    <lineage>
        <taxon>Bacteria</taxon>
        <taxon>Pseudomonadati</taxon>
        <taxon>Thermomicrobiota</taxon>
        <taxon>Thermomicrobia</taxon>
        <taxon>Thermomicrobiales</taxon>
        <taxon>environmental samples</taxon>
    </lineage>
</organism>
<reference evidence="2" key="1">
    <citation type="submission" date="2020-02" db="EMBL/GenBank/DDBJ databases">
        <authorList>
            <person name="Meier V. D."/>
        </authorList>
    </citation>
    <scope>NUCLEOTIDE SEQUENCE</scope>
    <source>
        <strain evidence="2">AVDCRST_MAG18</strain>
    </source>
</reference>
<name>A0A6J4VNI9_9BACT</name>
<feature type="non-terminal residue" evidence="2">
    <location>
        <position position="48"/>
    </location>
</feature>